<sequence>MSGLTTKIRNIDGKIIGKDGTQRKAIRCVQADSVLDVNANAAIDKDYAEGPPLKSILKRPNVASNMAVVNATTEVPVKDLQHDVNSGPDSSNSKASPPMEDLHSDVNINMENVDNLANNPKPVMGINVAPVLVSEMGLPKQPLCFANIIKSQHVKKGNFRSLLNAEKVESFDFVLPKYAVVSRVKLVPKWISRVSYLSYKVERITEATNGNSLIECEGDIIIPCRLAIVASGAASGVQTTTYMSDNIPSVTGNHHIFHQPPNASDFCGRQISTLSSLLCSLIDSDPVQEKQKSTDASVKEHDEARIDLRFKKMKKKMSKSQTISNANRPKSKSSAGEASTAAVAPKCILYAANARLNAASSNLAPVDPDLHFH</sequence>
<feature type="compositionally biased region" description="Polar residues" evidence="1">
    <location>
        <begin position="83"/>
        <end position="95"/>
    </location>
</feature>
<name>A0ABQ4WQI8_9ASTR</name>
<reference evidence="2" key="1">
    <citation type="journal article" date="2022" name="Int. J. Mol. Sci.">
        <title>Draft Genome of Tanacetum Coccineum: Genomic Comparison of Closely Related Tanacetum-Family Plants.</title>
        <authorList>
            <person name="Yamashiro T."/>
            <person name="Shiraishi A."/>
            <person name="Nakayama K."/>
            <person name="Satake H."/>
        </authorList>
    </citation>
    <scope>NUCLEOTIDE SEQUENCE</scope>
</reference>
<accession>A0ABQ4WQI8</accession>
<evidence type="ECO:0000256" key="1">
    <source>
        <dbReference type="SAM" id="MobiDB-lite"/>
    </source>
</evidence>
<feature type="region of interest" description="Disordered" evidence="1">
    <location>
        <begin position="77"/>
        <end position="103"/>
    </location>
</feature>
<organism evidence="2 3">
    <name type="scientific">Tanacetum coccineum</name>
    <dbReference type="NCBI Taxonomy" id="301880"/>
    <lineage>
        <taxon>Eukaryota</taxon>
        <taxon>Viridiplantae</taxon>
        <taxon>Streptophyta</taxon>
        <taxon>Embryophyta</taxon>
        <taxon>Tracheophyta</taxon>
        <taxon>Spermatophyta</taxon>
        <taxon>Magnoliopsida</taxon>
        <taxon>eudicotyledons</taxon>
        <taxon>Gunneridae</taxon>
        <taxon>Pentapetalae</taxon>
        <taxon>asterids</taxon>
        <taxon>campanulids</taxon>
        <taxon>Asterales</taxon>
        <taxon>Asteraceae</taxon>
        <taxon>Asteroideae</taxon>
        <taxon>Anthemideae</taxon>
        <taxon>Anthemidinae</taxon>
        <taxon>Tanacetum</taxon>
    </lineage>
</organism>
<reference evidence="2" key="2">
    <citation type="submission" date="2022-01" db="EMBL/GenBank/DDBJ databases">
        <authorList>
            <person name="Yamashiro T."/>
            <person name="Shiraishi A."/>
            <person name="Satake H."/>
            <person name="Nakayama K."/>
        </authorList>
    </citation>
    <scope>NUCLEOTIDE SEQUENCE</scope>
</reference>
<gene>
    <name evidence="2" type="ORF">Tco_0628445</name>
</gene>
<feature type="compositionally biased region" description="Polar residues" evidence="1">
    <location>
        <begin position="321"/>
        <end position="337"/>
    </location>
</feature>
<evidence type="ECO:0000313" key="2">
    <source>
        <dbReference type="EMBL" id="GJS55083.1"/>
    </source>
</evidence>
<feature type="region of interest" description="Disordered" evidence="1">
    <location>
        <begin position="314"/>
        <end position="337"/>
    </location>
</feature>
<dbReference type="Pfam" id="PF05834">
    <property type="entry name" value="Lycopene_cycl"/>
    <property type="match status" value="1"/>
</dbReference>
<proteinExistence type="predicted"/>
<protein>
    <submittedName>
        <fullName evidence="2">Uncharacterized protein</fullName>
    </submittedName>
</protein>
<comment type="caution">
    <text evidence="2">The sequence shown here is derived from an EMBL/GenBank/DDBJ whole genome shotgun (WGS) entry which is preliminary data.</text>
</comment>
<dbReference type="Proteomes" id="UP001151760">
    <property type="component" value="Unassembled WGS sequence"/>
</dbReference>
<dbReference type="EMBL" id="BQNB010008845">
    <property type="protein sequence ID" value="GJS55083.1"/>
    <property type="molecule type" value="Genomic_DNA"/>
</dbReference>
<evidence type="ECO:0000313" key="3">
    <source>
        <dbReference type="Proteomes" id="UP001151760"/>
    </source>
</evidence>
<keyword evidence="3" id="KW-1185">Reference proteome</keyword>